<dbReference type="SUPFAM" id="SSF56300">
    <property type="entry name" value="Metallo-dependent phosphatases"/>
    <property type="match status" value="1"/>
</dbReference>
<dbReference type="KEGG" id="fpf:DCC35_03275"/>
<evidence type="ECO:0000313" key="2">
    <source>
        <dbReference type="EMBL" id="QCK13848.1"/>
    </source>
</evidence>
<proteinExistence type="predicted"/>
<dbReference type="GO" id="GO:0016787">
    <property type="term" value="F:hydrolase activity"/>
    <property type="evidence" value="ECO:0007669"/>
    <property type="project" value="InterPro"/>
</dbReference>
<dbReference type="InterPro" id="IPR029052">
    <property type="entry name" value="Metallo-depent_PP-like"/>
</dbReference>
<accession>A0A4D7K364</accession>
<feature type="domain" description="Calcineurin-like phosphoesterase" evidence="1">
    <location>
        <begin position="38"/>
        <end position="163"/>
    </location>
</feature>
<protein>
    <submittedName>
        <fullName evidence="2">Metallophosphoesterase</fullName>
    </submittedName>
</protein>
<name>A0A4D7K364_9BACT</name>
<dbReference type="InterPro" id="IPR004843">
    <property type="entry name" value="Calcineurin-like_PHP"/>
</dbReference>
<dbReference type="PANTHER" id="PTHR39323">
    <property type="entry name" value="BLR1149 PROTEIN"/>
    <property type="match status" value="1"/>
</dbReference>
<dbReference type="Gene3D" id="3.60.21.10">
    <property type="match status" value="1"/>
</dbReference>
<gene>
    <name evidence="2" type="ORF">DCC35_03275</name>
</gene>
<dbReference type="AlphaFoldDB" id="A0A4D7K364"/>
<dbReference type="EMBL" id="CP028923">
    <property type="protein sequence ID" value="QCK13848.1"/>
    <property type="molecule type" value="Genomic_DNA"/>
</dbReference>
<dbReference type="OrthoDB" id="9795838at2"/>
<dbReference type="PANTHER" id="PTHR39323:SF1">
    <property type="entry name" value="BLR1149 PROTEIN"/>
    <property type="match status" value="1"/>
</dbReference>
<dbReference type="NCBIfam" id="TIGR04123">
    <property type="entry name" value="P_estr_lig_assc"/>
    <property type="match status" value="1"/>
</dbReference>
<dbReference type="Proteomes" id="UP000298616">
    <property type="component" value="Chromosome"/>
</dbReference>
<dbReference type="Pfam" id="PF00149">
    <property type="entry name" value="Metallophos"/>
    <property type="match status" value="1"/>
</dbReference>
<keyword evidence="3" id="KW-1185">Reference proteome</keyword>
<reference evidence="2 3" key="1">
    <citation type="submission" date="2018-04" db="EMBL/GenBank/DDBJ databases">
        <title>Complete genome uncultured novel isolate.</title>
        <authorList>
            <person name="Merlino G."/>
        </authorList>
    </citation>
    <scope>NUCLEOTIDE SEQUENCE [LARGE SCALE GENOMIC DNA]</scope>
    <source>
        <strain evidence="3">R1DC9</strain>
    </source>
</reference>
<organism evidence="2 3">
    <name type="scientific">Mangrovivirga cuniculi</name>
    <dbReference type="NCBI Taxonomy" id="2715131"/>
    <lineage>
        <taxon>Bacteria</taxon>
        <taxon>Pseudomonadati</taxon>
        <taxon>Bacteroidota</taxon>
        <taxon>Cytophagia</taxon>
        <taxon>Cytophagales</taxon>
        <taxon>Mangrovivirgaceae</taxon>
        <taxon>Mangrovivirga</taxon>
    </lineage>
</organism>
<dbReference type="PIRSF" id="PIRSF000887">
    <property type="entry name" value="Pesterase_MJ0037"/>
    <property type="match status" value="1"/>
</dbReference>
<sequence length="214" mass="24974">MSFAENRIFVKRQEILIRDEKLTLLPQKAIYWEKKSALIIADLHLGKITHFRNQGVALPANGVMNNWERLGNLIEEFSPADVYFLGDLFHSDYNNEWIIFEELSAEFQNTTFHLIAGNHDILPEFHYQKFKIKVYKETLCVGPFIFSHHPLKEKTEFYNLAGHIHPGVVLRGTGRQSARLKCFYFSEKGAILPSYGDFTGIYKMKIKKVIRYML</sequence>
<dbReference type="InterPro" id="IPR024173">
    <property type="entry name" value="Pesterase_MJ0037-like"/>
</dbReference>
<evidence type="ECO:0000313" key="3">
    <source>
        <dbReference type="Proteomes" id="UP000298616"/>
    </source>
</evidence>
<dbReference type="InterPro" id="IPR026336">
    <property type="entry name" value="PdeM-like"/>
</dbReference>
<evidence type="ECO:0000259" key="1">
    <source>
        <dbReference type="Pfam" id="PF00149"/>
    </source>
</evidence>